<accession>A0ABS9KPK8</accession>
<dbReference type="EMBL" id="JAKLTR010000004">
    <property type="protein sequence ID" value="MCG2614271.1"/>
    <property type="molecule type" value="Genomic_DNA"/>
</dbReference>
<evidence type="ECO:0000313" key="2">
    <source>
        <dbReference type="EMBL" id="MCG2614271.1"/>
    </source>
</evidence>
<organism evidence="2 3">
    <name type="scientific">Terrimonas ginsenosidimutans</name>
    <dbReference type="NCBI Taxonomy" id="2908004"/>
    <lineage>
        <taxon>Bacteria</taxon>
        <taxon>Pseudomonadati</taxon>
        <taxon>Bacteroidota</taxon>
        <taxon>Chitinophagia</taxon>
        <taxon>Chitinophagales</taxon>
        <taxon>Chitinophagaceae</taxon>
        <taxon>Terrimonas</taxon>
    </lineage>
</organism>
<dbReference type="InterPro" id="IPR018689">
    <property type="entry name" value="Imm33_dom"/>
</dbReference>
<dbReference type="PANTHER" id="PTHR38743:SF2">
    <property type="entry name" value="DUF2185 DOMAIN-CONTAINING PROTEIN"/>
    <property type="match status" value="1"/>
</dbReference>
<name>A0ABS9KPK8_9BACT</name>
<dbReference type="Pfam" id="PF09951">
    <property type="entry name" value="Imm33"/>
    <property type="match status" value="1"/>
</dbReference>
<dbReference type="RefSeq" id="WP_237870538.1">
    <property type="nucleotide sequence ID" value="NZ_JAKLTR010000004.1"/>
</dbReference>
<gene>
    <name evidence="2" type="ORF">LZZ85_08255</name>
</gene>
<evidence type="ECO:0000313" key="3">
    <source>
        <dbReference type="Proteomes" id="UP001165367"/>
    </source>
</evidence>
<proteinExistence type="predicted"/>
<reference evidence="2" key="1">
    <citation type="submission" date="2022-01" db="EMBL/GenBank/DDBJ databases">
        <authorList>
            <person name="Jo J.-H."/>
            <person name="Im W.-T."/>
        </authorList>
    </citation>
    <scope>NUCLEOTIDE SEQUENCE</scope>
    <source>
        <strain evidence="2">NA20</strain>
    </source>
</reference>
<dbReference type="Proteomes" id="UP001165367">
    <property type="component" value="Unassembled WGS sequence"/>
</dbReference>
<dbReference type="PANTHER" id="PTHR38743">
    <property type="entry name" value="SIMILAR TO GLYOXYLASE I FAMILY PROTEIN"/>
    <property type="match status" value="1"/>
</dbReference>
<keyword evidence="3" id="KW-1185">Reference proteome</keyword>
<comment type="caution">
    <text evidence="2">The sequence shown here is derived from an EMBL/GenBank/DDBJ whole genome shotgun (WGS) entry which is preliminary data.</text>
</comment>
<sequence>MKKQFKLKEEDIRQLITPMGGCVATDKITVHGEPVDYMVREEPLNDIDSGWQFFSGTETQEYLDDAKNSMVFDVNTIANYDPSIIPYLKLPVGSQLERVRGTNHFNIIPG</sequence>
<protein>
    <submittedName>
        <fullName evidence="2">DUF2185 domain-containing protein</fullName>
    </submittedName>
</protein>
<feature type="domain" description="Immunity protein Imm33" evidence="1">
    <location>
        <begin position="22"/>
        <end position="104"/>
    </location>
</feature>
<evidence type="ECO:0000259" key="1">
    <source>
        <dbReference type="Pfam" id="PF09951"/>
    </source>
</evidence>